<dbReference type="Pfam" id="PF11339">
    <property type="entry name" value="DUF3141"/>
    <property type="match status" value="1"/>
</dbReference>
<gene>
    <name evidence="2" type="ORF">EV655_10423</name>
</gene>
<protein>
    <submittedName>
        <fullName evidence="2">Uncharacterized protein DUF3141</fullName>
    </submittedName>
</protein>
<dbReference type="SUPFAM" id="SSF53474">
    <property type="entry name" value="alpha/beta-Hydrolases"/>
    <property type="match status" value="1"/>
</dbReference>
<dbReference type="EMBL" id="SLWW01000004">
    <property type="protein sequence ID" value="TCO72337.1"/>
    <property type="molecule type" value="Genomic_DNA"/>
</dbReference>
<keyword evidence="3" id="KW-1185">Reference proteome</keyword>
<sequence length="641" mass="65074">MDRTGKASMGQGGDLAMTRGFPPVAADPFGVARSAWRVAEIALAHGAAIADDQGSRWQAGLTQAATVLRVARTSGRHATPADWAGHWRDYLRDSAERAVLLADILRDRSDAVLAAEGEDAPPALGHPHEPVMDAGALPRPGNAHLVRLVPAKAPDPAARPVLLIGARAGQGAGLDAAVAVALAAGLPVYAVVFARVPVPGQTVADIIDACAAFAAEVARRHPDAPPPLVAGQGPGGWAPLVLAAAHPGCAGAVLLDGVPVAPGRTALALAGGALPALLSDLGGGLFDGATPALAAALADPAGALVRPNATLFAEADRTGPRAVEAARRAGGLPLLTADEARWTAAALPPGDLLARNAAALAPGRPLDLRAVAVPVVLMARPDDPAAAPAEALGWLRQSYADAAAIRAAGQRIVLLCDPAAGPGLLMAGTIAGAPALRAIEALPPGLYALCVDKVEGWGAARRAELSLAPCDLDDLAGGAGHPADARTFAAAARATRMQADSYEALARPLLCAAIAPPLAEASRALHPVRLWAAALSSRNPALGPVAAAAARVRDTRQPAAPDNPFTWMERMGVDLTCQWLDLTRAVQSAAVETGFHAVWGNPWMRAFAPPAAAAAPRPAPDAAPPRRARRKPAQPTETAAE</sequence>
<dbReference type="Proteomes" id="UP000295142">
    <property type="component" value="Unassembled WGS sequence"/>
</dbReference>
<dbReference type="PANTHER" id="PTHR36837:SF2">
    <property type="entry name" value="POLY(3-HYDROXYALKANOATE) POLYMERASE SUBUNIT PHAC"/>
    <property type="match status" value="1"/>
</dbReference>
<dbReference type="AlphaFoldDB" id="A0A4R2KIV5"/>
<feature type="region of interest" description="Disordered" evidence="1">
    <location>
        <begin position="610"/>
        <end position="641"/>
    </location>
</feature>
<dbReference type="PANTHER" id="PTHR36837">
    <property type="entry name" value="POLY(3-HYDROXYALKANOATE) POLYMERASE SUBUNIT PHAC"/>
    <property type="match status" value="1"/>
</dbReference>
<evidence type="ECO:0000256" key="1">
    <source>
        <dbReference type="SAM" id="MobiDB-lite"/>
    </source>
</evidence>
<dbReference type="InterPro" id="IPR024501">
    <property type="entry name" value="DUF3141"/>
</dbReference>
<dbReference type="RefSeq" id="WP_165905285.1">
    <property type="nucleotide sequence ID" value="NZ_SLWW01000004.1"/>
</dbReference>
<name>A0A4R2KIV5_9RHOB</name>
<reference evidence="2 3" key="1">
    <citation type="submission" date="2019-03" db="EMBL/GenBank/DDBJ databases">
        <title>Genomic Encyclopedia of Type Strains, Phase IV (KMG-IV): sequencing the most valuable type-strain genomes for metagenomic binning, comparative biology and taxonomic classification.</title>
        <authorList>
            <person name="Goeker M."/>
        </authorList>
    </citation>
    <scope>NUCLEOTIDE SEQUENCE [LARGE SCALE GENOMIC DNA]</scope>
    <source>
        <strain evidence="2 3">DSM 4868</strain>
    </source>
</reference>
<evidence type="ECO:0000313" key="3">
    <source>
        <dbReference type="Proteomes" id="UP000295142"/>
    </source>
</evidence>
<accession>A0A4R2KIV5</accession>
<dbReference type="InterPro" id="IPR029058">
    <property type="entry name" value="AB_hydrolase_fold"/>
</dbReference>
<proteinExistence type="predicted"/>
<comment type="caution">
    <text evidence="2">The sequence shown here is derived from an EMBL/GenBank/DDBJ whole genome shotgun (WGS) entry which is preliminary data.</text>
</comment>
<dbReference type="InterPro" id="IPR051321">
    <property type="entry name" value="PHA/PHB_synthase"/>
</dbReference>
<organism evidence="2 3">
    <name type="scientific">Rhodovulum euryhalinum</name>
    <dbReference type="NCBI Taxonomy" id="35805"/>
    <lineage>
        <taxon>Bacteria</taxon>
        <taxon>Pseudomonadati</taxon>
        <taxon>Pseudomonadota</taxon>
        <taxon>Alphaproteobacteria</taxon>
        <taxon>Rhodobacterales</taxon>
        <taxon>Paracoccaceae</taxon>
        <taxon>Rhodovulum</taxon>
    </lineage>
</organism>
<evidence type="ECO:0000313" key="2">
    <source>
        <dbReference type="EMBL" id="TCO72337.1"/>
    </source>
</evidence>